<comment type="caution">
    <text evidence="2">The sequence shown here is derived from an EMBL/GenBank/DDBJ whole genome shotgun (WGS) entry which is preliminary data.</text>
</comment>
<reference evidence="2" key="1">
    <citation type="submission" date="2023-06" db="EMBL/GenBank/DDBJ databases">
        <authorList>
            <person name="Kurt Z."/>
        </authorList>
    </citation>
    <scope>NUCLEOTIDE SEQUENCE</scope>
</reference>
<dbReference type="Gene3D" id="3.10.620.30">
    <property type="match status" value="1"/>
</dbReference>
<evidence type="ECO:0000313" key="2">
    <source>
        <dbReference type="EMBL" id="CAI9955718.1"/>
    </source>
</evidence>
<evidence type="ECO:0000259" key="1">
    <source>
        <dbReference type="Pfam" id="PF01841"/>
    </source>
</evidence>
<protein>
    <submittedName>
        <fullName evidence="2">Transglutaminase-like superfamily protein</fullName>
    </submittedName>
    <submittedName>
        <fullName evidence="3">Transglutaminase-like_superfamily protein</fullName>
    </submittedName>
</protein>
<name>A0AA86QCZ7_9EUKA</name>
<dbReference type="InterPro" id="IPR038765">
    <property type="entry name" value="Papain-like_cys_pep_sf"/>
</dbReference>
<feature type="domain" description="Transglutaminase-like" evidence="1">
    <location>
        <begin position="285"/>
        <end position="375"/>
    </location>
</feature>
<accession>A0AA86QCZ7</accession>
<evidence type="ECO:0000313" key="3">
    <source>
        <dbReference type="EMBL" id="CAL6103925.1"/>
    </source>
</evidence>
<organism evidence="2">
    <name type="scientific">Hexamita inflata</name>
    <dbReference type="NCBI Taxonomy" id="28002"/>
    <lineage>
        <taxon>Eukaryota</taxon>
        <taxon>Metamonada</taxon>
        <taxon>Diplomonadida</taxon>
        <taxon>Hexamitidae</taxon>
        <taxon>Hexamitinae</taxon>
        <taxon>Hexamita</taxon>
    </lineage>
</organism>
<dbReference type="EMBL" id="CAXDID020000574">
    <property type="protein sequence ID" value="CAL6103925.1"/>
    <property type="molecule type" value="Genomic_DNA"/>
</dbReference>
<gene>
    <name evidence="2" type="ORF">HINF_LOCUS43363</name>
    <name evidence="3" type="ORF">HINF_LOCUS72412</name>
</gene>
<dbReference type="Proteomes" id="UP001642409">
    <property type="component" value="Unassembled WGS sequence"/>
</dbReference>
<dbReference type="AlphaFoldDB" id="A0AA86QCZ7"/>
<dbReference type="EMBL" id="CATOUU010000866">
    <property type="protein sequence ID" value="CAI9955718.1"/>
    <property type="molecule type" value="Genomic_DNA"/>
</dbReference>
<keyword evidence="4" id="KW-1185">Reference proteome</keyword>
<dbReference type="Pfam" id="PF01841">
    <property type="entry name" value="Transglut_core"/>
    <property type="match status" value="1"/>
</dbReference>
<proteinExistence type="predicted"/>
<sequence length="547" mass="63905">MTKVYHYKLPSTDVSISNIVVSERSLQQSAIELAKLALNSKQIQFEIYNISLEKLIELINIQFIILRPLKDTLVVSGYNQSKNTIQFKTVPKSFIILQGINPINEIEQVLKNQNQYSFSIQFQTQNAVRSDNIADQIQKILQKSGTLAQIQVNNVNQNIITVEIQNIQQKIILNKNAHRYHKIFISNQKVFDQIIAAACKLENKVQIDLNEEFTDTQFQAIHKIIQLDYPELFFIKHMTYTSWNDYINEIVIFTDNPIEIESKNKELTEEIYKLETKIRVQNINTPEQIIQFEKRFVDYLQDTTEYIESITAHDAYGCIVLKKCVCQGYSAAFQLLCDRIGLRTISIFGIGAPKGQKVPHMWNMIKIKDNFYHVDITWCAIKGNFMKWLNVDDQYCYQTHSEKTYFTLPVCSSLAHNYYNYYNKYISKEGQFENAVLNLSNGYHQFFFTNNIQPLSKYFGAEIYNNFLYSLQFNAKRTIKLTQINCDEEVASFNIEFLENLKTEINLQEPGNYLIKMGVDELIKLMGTTSYKYNYLIFGQFLEVTFK</sequence>
<dbReference type="SUPFAM" id="SSF54001">
    <property type="entry name" value="Cysteine proteinases"/>
    <property type="match status" value="1"/>
</dbReference>
<dbReference type="InterPro" id="IPR002931">
    <property type="entry name" value="Transglutaminase-like"/>
</dbReference>
<reference evidence="3 4" key="2">
    <citation type="submission" date="2024-07" db="EMBL/GenBank/DDBJ databases">
        <authorList>
            <person name="Akdeniz Z."/>
        </authorList>
    </citation>
    <scope>NUCLEOTIDE SEQUENCE [LARGE SCALE GENOMIC DNA]</scope>
</reference>
<evidence type="ECO:0000313" key="4">
    <source>
        <dbReference type="Proteomes" id="UP001642409"/>
    </source>
</evidence>